<evidence type="ECO:0000313" key="2">
    <source>
        <dbReference type="Proteomes" id="UP001054945"/>
    </source>
</evidence>
<sequence>MSANLPKLQKRFYVKSGIRKFKSSNPNKSSSSGAIPKLLINIGSCGGLRAIYQVSVTRATTRDLSQTCATLINMDWSVRGDGFASSTSAHDTRIRLSPVHSLGDGWPAD</sequence>
<evidence type="ECO:0000313" key="1">
    <source>
        <dbReference type="EMBL" id="GIX91251.1"/>
    </source>
</evidence>
<reference evidence="1 2" key="1">
    <citation type="submission" date="2021-06" db="EMBL/GenBank/DDBJ databases">
        <title>Caerostris extrusa draft genome.</title>
        <authorList>
            <person name="Kono N."/>
            <person name="Arakawa K."/>
        </authorList>
    </citation>
    <scope>NUCLEOTIDE SEQUENCE [LARGE SCALE GENOMIC DNA]</scope>
</reference>
<keyword evidence="2" id="KW-1185">Reference proteome</keyword>
<protein>
    <submittedName>
        <fullName evidence="1">Uncharacterized protein</fullName>
    </submittedName>
</protein>
<comment type="caution">
    <text evidence="1">The sequence shown here is derived from an EMBL/GenBank/DDBJ whole genome shotgun (WGS) entry which is preliminary data.</text>
</comment>
<accession>A0AAV4P4Y1</accession>
<name>A0AAV4P4Y1_CAEEX</name>
<gene>
    <name evidence="1" type="ORF">CEXT_629061</name>
</gene>
<proteinExistence type="predicted"/>
<dbReference type="AlphaFoldDB" id="A0AAV4P4Y1"/>
<dbReference type="Proteomes" id="UP001054945">
    <property type="component" value="Unassembled WGS sequence"/>
</dbReference>
<dbReference type="EMBL" id="BPLR01021568">
    <property type="protein sequence ID" value="GIX91251.1"/>
    <property type="molecule type" value="Genomic_DNA"/>
</dbReference>
<organism evidence="1 2">
    <name type="scientific">Caerostris extrusa</name>
    <name type="common">Bark spider</name>
    <name type="synonym">Caerostris bankana</name>
    <dbReference type="NCBI Taxonomy" id="172846"/>
    <lineage>
        <taxon>Eukaryota</taxon>
        <taxon>Metazoa</taxon>
        <taxon>Ecdysozoa</taxon>
        <taxon>Arthropoda</taxon>
        <taxon>Chelicerata</taxon>
        <taxon>Arachnida</taxon>
        <taxon>Araneae</taxon>
        <taxon>Araneomorphae</taxon>
        <taxon>Entelegynae</taxon>
        <taxon>Araneoidea</taxon>
        <taxon>Araneidae</taxon>
        <taxon>Caerostris</taxon>
    </lineage>
</organism>